<comment type="caution">
    <text evidence="2">The sequence shown here is derived from an EMBL/GenBank/DDBJ whole genome shotgun (WGS) entry which is preliminary data.</text>
</comment>
<protein>
    <submittedName>
        <fullName evidence="2">Uncharacterized protein</fullName>
    </submittedName>
</protein>
<name>A0ABP7X858_9GAMM</name>
<sequence>MKRKISTIVNSVIASTALMAGAANAGLLGSVADALSSPSIDRSISVEKCVELPSSDSYFAGVATPLTGPIGIDLPGTGTVTVCAVTSCDVTGGVEIEPLAPSFSDCDIGYTVSGGGEGSCVTTVSVKTILGERTLHASRSVSEDGDPLFPLEVCLANTSD</sequence>
<gene>
    <name evidence="2" type="ORF">GCM10022414_37120</name>
</gene>
<evidence type="ECO:0000256" key="1">
    <source>
        <dbReference type="SAM" id="SignalP"/>
    </source>
</evidence>
<dbReference type="RefSeq" id="WP_344938975.1">
    <property type="nucleotide sequence ID" value="NZ_BAABDM010000014.1"/>
</dbReference>
<keyword evidence="3" id="KW-1185">Reference proteome</keyword>
<dbReference type="Proteomes" id="UP001500392">
    <property type="component" value="Unassembled WGS sequence"/>
</dbReference>
<feature type="signal peptide" evidence="1">
    <location>
        <begin position="1"/>
        <end position="25"/>
    </location>
</feature>
<feature type="chain" id="PRO_5046342167" evidence="1">
    <location>
        <begin position="26"/>
        <end position="160"/>
    </location>
</feature>
<proteinExistence type="predicted"/>
<evidence type="ECO:0000313" key="3">
    <source>
        <dbReference type="Proteomes" id="UP001500392"/>
    </source>
</evidence>
<reference evidence="3" key="1">
    <citation type="journal article" date="2019" name="Int. J. Syst. Evol. Microbiol.">
        <title>The Global Catalogue of Microorganisms (GCM) 10K type strain sequencing project: providing services to taxonomists for standard genome sequencing and annotation.</title>
        <authorList>
            <consortium name="The Broad Institute Genomics Platform"/>
            <consortium name="The Broad Institute Genome Sequencing Center for Infectious Disease"/>
            <person name="Wu L."/>
            <person name="Ma J."/>
        </authorList>
    </citation>
    <scope>NUCLEOTIDE SEQUENCE [LARGE SCALE GENOMIC DNA]</scope>
    <source>
        <strain evidence="3">JCM 17304</strain>
    </source>
</reference>
<dbReference type="EMBL" id="BAABDM010000014">
    <property type="protein sequence ID" value="GAA4106583.1"/>
    <property type="molecule type" value="Genomic_DNA"/>
</dbReference>
<keyword evidence="1" id="KW-0732">Signal</keyword>
<organism evidence="2 3">
    <name type="scientific">Zhongshania borealis</name>
    <dbReference type="NCBI Taxonomy" id="889488"/>
    <lineage>
        <taxon>Bacteria</taxon>
        <taxon>Pseudomonadati</taxon>
        <taxon>Pseudomonadota</taxon>
        <taxon>Gammaproteobacteria</taxon>
        <taxon>Cellvibrionales</taxon>
        <taxon>Spongiibacteraceae</taxon>
        <taxon>Zhongshania</taxon>
    </lineage>
</organism>
<accession>A0ABP7X858</accession>
<evidence type="ECO:0000313" key="2">
    <source>
        <dbReference type="EMBL" id="GAA4106583.1"/>
    </source>
</evidence>